<dbReference type="InterPro" id="IPR000620">
    <property type="entry name" value="EamA_dom"/>
</dbReference>
<keyword evidence="4 5" id="KW-0472">Membrane</keyword>
<evidence type="ECO:0000256" key="4">
    <source>
        <dbReference type="ARBA" id="ARBA00023136"/>
    </source>
</evidence>
<evidence type="ECO:0000259" key="6">
    <source>
        <dbReference type="Pfam" id="PF00892"/>
    </source>
</evidence>
<sequence>MSMKVYCALITAQLGFGAYGIIVTKFAKETKADPLVFCLFRDAGAFPVMMCAAFLVEGKLSFPSLRSIPLLMVLGLTGPFIPQLLFLLGVYLTSANMAAMFQPAVPVWSAFLAMMTGVEPPPKLTTSHGCAKVFGILLAVCGAMTMTLGKLHDTSSEKSWLLQDSSVGTQFLGCICLFVKTSSTAVYYIIQKKYIFNQSHSTWKKQPLAVTAWSYFFATIFLAFASLTYSNQPEKFTSFTKETFYCLLYAIVVSSTMCYLLLSWCNMQAPSTLVTCSWPLQSLFCALLSMICLGQSLQLLECAGGGLIISGLATVLWSTYKESEELRLHLKNEKTLC</sequence>
<dbReference type="EMBL" id="RCHS01001887">
    <property type="protein sequence ID" value="RMX50876.1"/>
    <property type="molecule type" value="Genomic_DNA"/>
</dbReference>
<comment type="subcellular location">
    <subcellularLocation>
        <location evidence="1">Membrane</location>
        <topology evidence="1">Multi-pass membrane protein</topology>
    </subcellularLocation>
</comment>
<evidence type="ECO:0000313" key="7">
    <source>
        <dbReference type="EMBL" id="RMX50876.1"/>
    </source>
</evidence>
<dbReference type="GO" id="GO:0022857">
    <property type="term" value="F:transmembrane transporter activity"/>
    <property type="evidence" value="ECO:0007669"/>
    <property type="project" value="InterPro"/>
</dbReference>
<gene>
    <name evidence="7" type="ORF">pdam_00025475</name>
</gene>
<dbReference type="SUPFAM" id="SSF103481">
    <property type="entry name" value="Multidrug resistance efflux transporter EmrE"/>
    <property type="match status" value="2"/>
</dbReference>
<reference evidence="7 8" key="1">
    <citation type="journal article" date="2018" name="Sci. Rep.">
        <title>Comparative analysis of the Pocillopora damicornis genome highlights role of immune system in coral evolution.</title>
        <authorList>
            <person name="Cunning R."/>
            <person name="Bay R.A."/>
            <person name="Gillette P."/>
            <person name="Baker A.C."/>
            <person name="Traylor-Knowles N."/>
        </authorList>
    </citation>
    <scope>NUCLEOTIDE SEQUENCE [LARGE SCALE GENOMIC DNA]</scope>
    <source>
        <strain evidence="7">RSMAS</strain>
        <tissue evidence="7">Whole animal</tissue>
    </source>
</reference>
<dbReference type="PANTHER" id="PTHR31218">
    <property type="entry name" value="WAT1-RELATED PROTEIN"/>
    <property type="match status" value="1"/>
</dbReference>
<feature type="transmembrane region" description="Helical" evidence="5">
    <location>
        <begin position="210"/>
        <end position="230"/>
    </location>
</feature>
<keyword evidence="8" id="KW-1185">Reference proteome</keyword>
<protein>
    <recommendedName>
        <fullName evidence="6">EamA domain-containing protein</fullName>
    </recommendedName>
</protein>
<feature type="domain" description="EamA" evidence="6">
    <location>
        <begin position="172"/>
        <end position="316"/>
    </location>
</feature>
<evidence type="ECO:0000313" key="8">
    <source>
        <dbReference type="Proteomes" id="UP000275408"/>
    </source>
</evidence>
<evidence type="ECO:0000256" key="1">
    <source>
        <dbReference type="ARBA" id="ARBA00004141"/>
    </source>
</evidence>
<dbReference type="AlphaFoldDB" id="A0A3M6UBD0"/>
<keyword evidence="3 5" id="KW-1133">Transmembrane helix</keyword>
<evidence type="ECO:0000256" key="3">
    <source>
        <dbReference type="ARBA" id="ARBA00022989"/>
    </source>
</evidence>
<feature type="transmembrane region" description="Helical" evidence="5">
    <location>
        <begin position="68"/>
        <end position="92"/>
    </location>
</feature>
<dbReference type="Proteomes" id="UP000275408">
    <property type="component" value="Unassembled WGS sequence"/>
</dbReference>
<comment type="caution">
    <text evidence="7">The sequence shown here is derived from an EMBL/GenBank/DDBJ whole genome shotgun (WGS) entry which is preliminary data.</text>
</comment>
<keyword evidence="2 5" id="KW-0812">Transmembrane</keyword>
<dbReference type="InterPro" id="IPR037185">
    <property type="entry name" value="EmrE-like"/>
</dbReference>
<dbReference type="Pfam" id="PF00892">
    <property type="entry name" value="EamA"/>
    <property type="match status" value="2"/>
</dbReference>
<feature type="transmembrane region" description="Helical" evidence="5">
    <location>
        <begin position="130"/>
        <end position="149"/>
    </location>
</feature>
<feature type="transmembrane region" description="Helical" evidence="5">
    <location>
        <begin position="169"/>
        <end position="190"/>
    </location>
</feature>
<organism evidence="7 8">
    <name type="scientific">Pocillopora damicornis</name>
    <name type="common">Cauliflower coral</name>
    <name type="synonym">Millepora damicornis</name>
    <dbReference type="NCBI Taxonomy" id="46731"/>
    <lineage>
        <taxon>Eukaryota</taxon>
        <taxon>Metazoa</taxon>
        <taxon>Cnidaria</taxon>
        <taxon>Anthozoa</taxon>
        <taxon>Hexacorallia</taxon>
        <taxon>Scleractinia</taxon>
        <taxon>Astrocoeniina</taxon>
        <taxon>Pocilloporidae</taxon>
        <taxon>Pocillopora</taxon>
    </lineage>
</organism>
<name>A0A3M6UBD0_POCDA</name>
<evidence type="ECO:0000256" key="5">
    <source>
        <dbReference type="SAM" id="Phobius"/>
    </source>
</evidence>
<dbReference type="InterPro" id="IPR030184">
    <property type="entry name" value="WAT1-related"/>
</dbReference>
<feature type="transmembrane region" description="Helical" evidence="5">
    <location>
        <begin position="242"/>
        <end position="262"/>
    </location>
</feature>
<proteinExistence type="predicted"/>
<feature type="domain" description="EamA" evidence="6">
    <location>
        <begin position="4"/>
        <end position="139"/>
    </location>
</feature>
<dbReference type="GO" id="GO:0016020">
    <property type="term" value="C:membrane"/>
    <property type="evidence" value="ECO:0007669"/>
    <property type="project" value="UniProtKB-SubCell"/>
</dbReference>
<dbReference type="OrthoDB" id="1728340at2759"/>
<feature type="transmembrane region" description="Helical" evidence="5">
    <location>
        <begin position="36"/>
        <end position="56"/>
    </location>
</feature>
<evidence type="ECO:0000256" key="2">
    <source>
        <dbReference type="ARBA" id="ARBA00022692"/>
    </source>
</evidence>
<accession>A0A3M6UBD0</accession>